<dbReference type="Proteomes" id="UP000314294">
    <property type="component" value="Unassembled WGS sequence"/>
</dbReference>
<name>A0A4Z2HZF1_9TELE</name>
<proteinExistence type="predicted"/>
<protein>
    <submittedName>
        <fullName evidence="2">Uncharacterized protein</fullName>
    </submittedName>
</protein>
<dbReference type="EMBL" id="SRLO01000164">
    <property type="protein sequence ID" value="TNN70384.1"/>
    <property type="molecule type" value="Genomic_DNA"/>
</dbReference>
<dbReference type="AlphaFoldDB" id="A0A4Z2HZF1"/>
<reference evidence="2 3" key="1">
    <citation type="submission" date="2019-03" db="EMBL/GenBank/DDBJ databases">
        <title>First draft genome of Liparis tanakae, snailfish: a comprehensive survey of snailfish specific genes.</title>
        <authorList>
            <person name="Kim W."/>
            <person name="Song I."/>
            <person name="Jeong J.-H."/>
            <person name="Kim D."/>
            <person name="Kim S."/>
            <person name="Ryu S."/>
            <person name="Song J.Y."/>
            <person name="Lee S.K."/>
        </authorList>
    </citation>
    <scope>NUCLEOTIDE SEQUENCE [LARGE SCALE GENOMIC DNA]</scope>
    <source>
        <tissue evidence="2">Muscle</tissue>
    </source>
</reference>
<gene>
    <name evidence="2" type="ORF">EYF80_019410</name>
</gene>
<evidence type="ECO:0000256" key="1">
    <source>
        <dbReference type="SAM" id="MobiDB-lite"/>
    </source>
</evidence>
<feature type="region of interest" description="Disordered" evidence="1">
    <location>
        <begin position="1"/>
        <end position="24"/>
    </location>
</feature>
<comment type="caution">
    <text evidence="2">The sequence shown here is derived from an EMBL/GenBank/DDBJ whole genome shotgun (WGS) entry which is preliminary data.</text>
</comment>
<organism evidence="2 3">
    <name type="scientific">Liparis tanakae</name>
    <name type="common">Tanaka's snailfish</name>
    <dbReference type="NCBI Taxonomy" id="230148"/>
    <lineage>
        <taxon>Eukaryota</taxon>
        <taxon>Metazoa</taxon>
        <taxon>Chordata</taxon>
        <taxon>Craniata</taxon>
        <taxon>Vertebrata</taxon>
        <taxon>Euteleostomi</taxon>
        <taxon>Actinopterygii</taxon>
        <taxon>Neopterygii</taxon>
        <taxon>Teleostei</taxon>
        <taxon>Neoteleostei</taxon>
        <taxon>Acanthomorphata</taxon>
        <taxon>Eupercaria</taxon>
        <taxon>Perciformes</taxon>
        <taxon>Cottioidei</taxon>
        <taxon>Cottales</taxon>
        <taxon>Liparidae</taxon>
        <taxon>Liparis</taxon>
    </lineage>
</organism>
<keyword evidence="3" id="KW-1185">Reference proteome</keyword>
<sequence>MGSGTEWLAVQRGRDGGGGGQWRRQRPILRLAAGGSVNESRTAGLEAVGVEGGGAAACAKAIKLFAITRNSISPVIGVTRHAISPKPPPSSNISSTKLGMTCAVTDP</sequence>
<evidence type="ECO:0000313" key="3">
    <source>
        <dbReference type="Proteomes" id="UP000314294"/>
    </source>
</evidence>
<evidence type="ECO:0000313" key="2">
    <source>
        <dbReference type="EMBL" id="TNN70384.1"/>
    </source>
</evidence>
<accession>A0A4Z2HZF1</accession>